<dbReference type="InterPro" id="IPR009100">
    <property type="entry name" value="AcylCoA_DH/oxidase_NM_dom_sf"/>
</dbReference>
<evidence type="ECO:0000259" key="7">
    <source>
        <dbReference type="Pfam" id="PF02770"/>
    </source>
</evidence>
<proteinExistence type="inferred from homology"/>
<dbReference type="InterPro" id="IPR037069">
    <property type="entry name" value="AcylCoA_DH/ox_N_sf"/>
</dbReference>
<comment type="caution">
    <text evidence="9">The sequence shown here is derived from an EMBL/GenBank/DDBJ whole genome shotgun (WGS) entry which is preliminary data.</text>
</comment>
<dbReference type="InterPro" id="IPR036250">
    <property type="entry name" value="AcylCo_DH-like_C"/>
</dbReference>
<dbReference type="Gene3D" id="1.10.540.10">
    <property type="entry name" value="Acyl-CoA dehydrogenase/oxidase, N-terminal domain"/>
    <property type="match status" value="1"/>
</dbReference>
<keyword evidence="5" id="KW-0560">Oxidoreductase</keyword>
<keyword evidence="10" id="KW-1185">Reference proteome</keyword>
<name>A0ABW9XK74_9BACL</name>
<sequence>MNDSQFQSLKAEIRAYVDGRLRELTQRIEETGQCGPDVWQELRERGYLRLAAPEAYGGWGLSFTQYLQLLEMFSESHGSIRMIVHVVNGIWRPVDFLASEAQRERFVKPLVRGEITAAFALTEPNAGSGADIETSARKEGDTYVLNGEKWLITFGDTADYLLLYARMEGTKGYEGTMALLVPRTAEGVEIREMSSTLGLTGTGHAHIVLQDARVPADHLLGHVGEGLAGALNGFLDPSRICVGMTCVGLAQRAFDIAVERSRERVTFGKALSQRQVVQTWIAEMATDIEAARQLVLYAGRLKDEGTLTPPPASMSKLYALEMLQRVTDKAQQIWGGIGYFKGYEIERIYRDARAQKFEEGTAEIQKAVIAKHVLAERRMGS</sequence>
<organism evidence="9 10">
    <name type="scientific">Paenibacillus glycinis</name>
    <dbReference type="NCBI Taxonomy" id="2697035"/>
    <lineage>
        <taxon>Bacteria</taxon>
        <taxon>Bacillati</taxon>
        <taxon>Bacillota</taxon>
        <taxon>Bacilli</taxon>
        <taxon>Bacillales</taxon>
        <taxon>Paenibacillaceae</taxon>
        <taxon>Paenibacillus</taxon>
    </lineage>
</organism>
<evidence type="ECO:0000256" key="2">
    <source>
        <dbReference type="ARBA" id="ARBA00009347"/>
    </source>
</evidence>
<evidence type="ECO:0000256" key="4">
    <source>
        <dbReference type="ARBA" id="ARBA00022827"/>
    </source>
</evidence>
<dbReference type="PIRSF" id="PIRSF016578">
    <property type="entry name" value="HsaA"/>
    <property type="match status" value="1"/>
</dbReference>
<reference evidence="9 10" key="1">
    <citation type="submission" date="2020-01" db="EMBL/GenBank/DDBJ databases">
        <title>Paenibacillus soybeanensis sp. nov. isolated from the nodules of soybean (Glycine max(L.) Merr).</title>
        <authorList>
            <person name="Wang H."/>
        </authorList>
    </citation>
    <scope>NUCLEOTIDE SEQUENCE [LARGE SCALE GENOMIC DNA]</scope>
    <source>
        <strain evidence="9 10">T1</strain>
    </source>
</reference>
<dbReference type="InterPro" id="IPR006091">
    <property type="entry name" value="Acyl-CoA_Oxase/DH_mid-dom"/>
</dbReference>
<dbReference type="Gene3D" id="2.40.110.10">
    <property type="entry name" value="Butyryl-CoA Dehydrogenase, subunit A, domain 2"/>
    <property type="match status" value="1"/>
</dbReference>
<dbReference type="Proteomes" id="UP000665561">
    <property type="component" value="Unassembled WGS sequence"/>
</dbReference>
<dbReference type="Pfam" id="PF00441">
    <property type="entry name" value="Acyl-CoA_dh_1"/>
    <property type="match status" value="1"/>
</dbReference>
<dbReference type="Pfam" id="PF02770">
    <property type="entry name" value="Acyl-CoA_dh_M"/>
    <property type="match status" value="1"/>
</dbReference>
<gene>
    <name evidence="9" type="ORF">GT019_03895</name>
</gene>
<evidence type="ECO:0000256" key="5">
    <source>
        <dbReference type="RuleBase" id="RU362125"/>
    </source>
</evidence>
<evidence type="ECO:0000313" key="10">
    <source>
        <dbReference type="Proteomes" id="UP000665561"/>
    </source>
</evidence>
<evidence type="ECO:0000256" key="3">
    <source>
        <dbReference type="ARBA" id="ARBA00022630"/>
    </source>
</evidence>
<dbReference type="SUPFAM" id="SSF47203">
    <property type="entry name" value="Acyl-CoA dehydrogenase C-terminal domain-like"/>
    <property type="match status" value="1"/>
</dbReference>
<dbReference type="Pfam" id="PF02771">
    <property type="entry name" value="Acyl-CoA_dh_N"/>
    <property type="match status" value="1"/>
</dbReference>
<dbReference type="PANTHER" id="PTHR43884:SF40">
    <property type="entry name" value="ACYL-COA DEHYDROGENASE"/>
    <property type="match status" value="1"/>
</dbReference>
<keyword evidence="4 5" id="KW-0274">FAD</keyword>
<dbReference type="InterPro" id="IPR046373">
    <property type="entry name" value="Acyl-CoA_Oxase/DH_mid-dom_sf"/>
</dbReference>
<evidence type="ECO:0000259" key="6">
    <source>
        <dbReference type="Pfam" id="PF00441"/>
    </source>
</evidence>
<dbReference type="Gene3D" id="1.20.140.10">
    <property type="entry name" value="Butyryl-CoA Dehydrogenase, subunit A, domain 3"/>
    <property type="match status" value="1"/>
</dbReference>
<comment type="cofactor">
    <cofactor evidence="1 5">
        <name>FAD</name>
        <dbReference type="ChEBI" id="CHEBI:57692"/>
    </cofactor>
</comment>
<dbReference type="EMBL" id="JAAAMV010000001">
    <property type="protein sequence ID" value="NBD23011.1"/>
    <property type="molecule type" value="Genomic_DNA"/>
</dbReference>
<dbReference type="InterPro" id="IPR009075">
    <property type="entry name" value="AcylCo_DH/oxidase_C"/>
</dbReference>
<feature type="domain" description="Acyl-CoA oxidase/dehydrogenase middle" evidence="7">
    <location>
        <begin position="118"/>
        <end position="211"/>
    </location>
</feature>
<feature type="domain" description="Acyl-CoA dehydrogenase/oxidase C-terminal" evidence="6">
    <location>
        <begin position="225"/>
        <end position="374"/>
    </location>
</feature>
<dbReference type="InterPro" id="IPR013786">
    <property type="entry name" value="AcylCoA_DH/ox_N"/>
</dbReference>
<evidence type="ECO:0000256" key="1">
    <source>
        <dbReference type="ARBA" id="ARBA00001974"/>
    </source>
</evidence>
<evidence type="ECO:0000259" key="8">
    <source>
        <dbReference type="Pfam" id="PF02771"/>
    </source>
</evidence>
<dbReference type="RefSeq" id="WP_161741362.1">
    <property type="nucleotide sequence ID" value="NZ_JAAAMV010000001.1"/>
</dbReference>
<comment type="similarity">
    <text evidence="2 5">Belongs to the acyl-CoA dehydrogenase family.</text>
</comment>
<protein>
    <submittedName>
        <fullName evidence="9">Acyl-CoA dehydrogenase</fullName>
    </submittedName>
</protein>
<accession>A0ABW9XK74</accession>
<dbReference type="PANTHER" id="PTHR43884">
    <property type="entry name" value="ACYL-COA DEHYDROGENASE"/>
    <property type="match status" value="1"/>
</dbReference>
<dbReference type="SUPFAM" id="SSF56645">
    <property type="entry name" value="Acyl-CoA dehydrogenase NM domain-like"/>
    <property type="match status" value="1"/>
</dbReference>
<evidence type="ECO:0000313" key="9">
    <source>
        <dbReference type="EMBL" id="NBD23011.1"/>
    </source>
</evidence>
<keyword evidence="3 5" id="KW-0285">Flavoprotein</keyword>
<feature type="domain" description="Acyl-CoA dehydrogenase/oxidase N-terminal" evidence="8">
    <location>
        <begin position="7"/>
        <end position="114"/>
    </location>
</feature>